<dbReference type="RefSeq" id="XP_022723949.1">
    <property type="nucleotide sequence ID" value="XM_022868214.1"/>
</dbReference>
<dbReference type="PANTHER" id="PTHR31579:SF42">
    <property type="entry name" value="DUF506 FAMILY PROTEIN (DUF506)"/>
    <property type="match status" value="1"/>
</dbReference>
<dbReference type="NCBIfam" id="TIGR01615">
    <property type="entry name" value="A_thal_3542"/>
    <property type="match status" value="1"/>
</dbReference>
<sequence>MMARIPVRFNRIAAAFDEAARAPPIRLCESSGSDHSPEDLTDLSDLVNSFIESNCGVETDEGKIEQEKENENDGSEGYWSGSETKDTLKSLVGNNIYDGNEDDVKHKILEQTELAYGSLRDRSSEGFKRQLMSRLRDKGFDAGLCKSRWEKFGGHPAGSYEYVDVNISGTRYIIEVNLAGEFEIARPTTSYASLIDVFPKIFVGKPEELKQIVRLMCKAIRESMKSSEMKMPPWRRNGYMQAKWFAYYKRTTNEISAKNASQKNDAVATKISVGFETVPTVSYYCRDNFASKAGLKVGYLTAAFNANGSIGLQL</sequence>
<organism evidence="2 3">
    <name type="scientific">Durio zibethinus</name>
    <name type="common">Durian</name>
    <dbReference type="NCBI Taxonomy" id="66656"/>
    <lineage>
        <taxon>Eukaryota</taxon>
        <taxon>Viridiplantae</taxon>
        <taxon>Streptophyta</taxon>
        <taxon>Embryophyta</taxon>
        <taxon>Tracheophyta</taxon>
        <taxon>Spermatophyta</taxon>
        <taxon>Magnoliopsida</taxon>
        <taxon>eudicotyledons</taxon>
        <taxon>Gunneridae</taxon>
        <taxon>Pentapetalae</taxon>
        <taxon>rosids</taxon>
        <taxon>malvids</taxon>
        <taxon>Malvales</taxon>
        <taxon>Malvaceae</taxon>
        <taxon>Helicteroideae</taxon>
        <taxon>Durio</taxon>
    </lineage>
</organism>
<dbReference type="AlphaFoldDB" id="A0A6P5X6C7"/>
<keyword evidence="2" id="KW-1185">Reference proteome</keyword>
<dbReference type="InterPro" id="IPR006502">
    <property type="entry name" value="PDDEXK-like"/>
</dbReference>
<protein>
    <submittedName>
        <fullName evidence="3">Uncharacterized protein LOC111280755</fullName>
    </submittedName>
</protein>
<dbReference type="GeneID" id="111280755"/>
<dbReference type="Pfam" id="PF04720">
    <property type="entry name" value="PDDEXK_6"/>
    <property type="match status" value="1"/>
</dbReference>
<dbReference type="PANTHER" id="PTHR31579">
    <property type="entry name" value="OS03G0796600 PROTEIN"/>
    <property type="match status" value="1"/>
</dbReference>
<accession>A0A6P5X6C7</accession>
<proteinExistence type="predicted"/>
<dbReference type="Proteomes" id="UP000515121">
    <property type="component" value="Unplaced"/>
</dbReference>
<evidence type="ECO:0000256" key="1">
    <source>
        <dbReference type="SAM" id="MobiDB-lite"/>
    </source>
</evidence>
<feature type="compositionally biased region" description="Basic and acidic residues" evidence="1">
    <location>
        <begin position="60"/>
        <end position="71"/>
    </location>
</feature>
<dbReference type="KEGG" id="dzi:111280755"/>
<name>A0A6P5X6C7_DURZI</name>
<reference evidence="3" key="1">
    <citation type="submission" date="2025-08" db="UniProtKB">
        <authorList>
            <consortium name="RefSeq"/>
        </authorList>
    </citation>
    <scope>IDENTIFICATION</scope>
    <source>
        <tissue evidence="3">Fruit stalk</tissue>
    </source>
</reference>
<dbReference type="OrthoDB" id="548115at2759"/>
<feature type="region of interest" description="Disordered" evidence="1">
    <location>
        <begin position="59"/>
        <end position="83"/>
    </location>
</feature>
<evidence type="ECO:0000313" key="2">
    <source>
        <dbReference type="Proteomes" id="UP000515121"/>
    </source>
</evidence>
<gene>
    <name evidence="3" type="primary">LOC111280755</name>
</gene>
<evidence type="ECO:0000313" key="3">
    <source>
        <dbReference type="RefSeq" id="XP_022723949.1"/>
    </source>
</evidence>